<accession>A0A7G2CR24</accession>
<evidence type="ECO:0000256" key="1">
    <source>
        <dbReference type="SAM" id="MobiDB-lite"/>
    </source>
</evidence>
<evidence type="ECO:0000313" key="3">
    <source>
        <dbReference type="Proteomes" id="UP000515908"/>
    </source>
</evidence>
<feature type="region of interest" description="Disordered" evidence="1">
    <location>
        <begin position="163"/>
        <end position="182"/>
    </location>
</feature>
<evidence type="ECO:0000313" key="2">
    <source>
        <dbReference type="EMBL" id="CAD2221451.1"/>
    </source>
</evidence>
<gene>
    <name evidence="2" type="ORF">ADEAN_000898300</name>
</gene>
<dbReference type="Proteomes" id="UP000515908">
    <property type="component" value="Chromosome 21"/>
</dbReference>
<name>A0A7G2CR24_9TRYP</name>
<dbReference type="EMBL" id="LR877165">
    <property type="protein sequence ID" value="CAD2221451.1"/>
    <property type="molecule type" value="Genomic_DNA"/>
</dbReference>
<reference evidence="2 3" key="1">
    <citation type="submission" date="2020-08" db="EMBL/GenBank/DDBJ databases">
        <authorList>
            <person name="Newling K."/>
            <person name="Davey J."/>
            <person name="Forrester S."/>
        </authorList>
    </citation>
    <scope>NUCLEOTIDE SEQUENCE [LARGE SCALE GENOMIC DNA]</scope>
    <source>
        <strain evidence="3">Crithidia deanei Carvalho (ATCC PRA-265)</strain>
    </source>
</reference>
<keyword evidence="3" id="KW-1185">Reference proteome</keyword>
<sequence length="605" mass="68997">MAAADLLRPVLLTSADQKETYFSKKSTNDDGATTVDCTFHLLAVSRSYADETEEEYVALYEVYGESHRLHAETISKVFQLCGFPVVNDYVNAPLDKSPLLQALQAVRETVQGIPPPLLSELPAKVQFDIKHQFSVEEFVIHPLMGQPVDQTEAYYLEKMISSQETKENEANDNDEDEEERQQIQKEWNDQIEKTVLSKRNNTKLNTLHKVLQLSKKKDAHTILSNRHLRRLALGSGIELISISLPDIGLPPTLYRLQHLFLQEQTSPGSAVRPNETDFTFSSFHAHSLLLPIYAKQLVRQTPNTTRRNQRPVLLDRLDWVEGVCYSPGTEENSRALPPTDTPPNHKAVDAGNKKNVVYVFHRKVASLTPMEAYVLFGEASLHKDHYKWVFSVPIPPEFNDLRQQWYTAQQNEDSKEKKQIPIYFQPENCLSYHCHFCGREGHCWQQCDEYAMKDAESTLFLGEETPTGKAYHQLTADTDDNTSSVPPLSEEEFHKALLSHHQATDVLQAAKEQLTRGSDNNDHSVQDTVMITRDRHTQHAMRRETNTNNEDEVIIPVPNKAATIDYASSFKLRAESKKPSMHRRVLRCGYCSGKHHISQCPKLKQ</sequence>
<feature type="region of interest" description="Disordered" evidence="1">
    <location>
        <begin position="329"/>
        <end position="348"/>
    </location>
</feature>
<protein>
    <submittedName>
        <fullName evidence="2">Uncharacterized protein</fullName>
    </submittedName>
</protein>
<organism evidence="2 3">
    <name type="scientific">Angomonas deanei</name>
    <dbReference type="NCBI Taxonomy" id="59799"/>
    <lineage>
        <taxon>Eukaryota</taxon>
        <taxon>Discoba</taxon>
        <taxon>Euglenozoa</taxon>
        <taxon>Kinetoplastea</taxon>
        <taxon>Metakinetoplastina</taxon>
        <taxon>Trypanosomatida</taxon>
        <taxon>Trypanosomatidae</taxon>
        <taxon>Strigomonadinae</taxon>
        <taxon>Angomonas</taxon>
    </lineage>
</organism>
<dbReference type="AlphaFoldDB" id="A0A7G2CR24"/>
<feature type="compositionally biased region" description="Acidic residues" evidence="1">
    <location>
        <begin position="170"/>
        <end position="179"/>
    </location>
</feature>
<dbReference type="VEuPathDB" id="TriTrypDB:ADEAN_000898300"/>
<proteinExistence type="predicted"/>